<dbReference type="Proteomes" id="UP000054805">
    <property type="component" value="Unassembled WGS sequence"/>
</dbReference>
<evidence type="ECO:0000313" key="2">
    <source>
        <dbReference type="EMBL" id="KRZ36582.1"/>
    </source>
</evidence>
<dbReference type="EMBL" id="JYDS01000274">
    <property type="protein sequence ID" value="KRZ19604.1"/>
    <property type="molecule type" value="Genomic_DNA"/>
</dbReference>
<evidence type="ECO:0000313" key="1">
    <source>
        <dbReference type="EMBL" id="KRZ19604.1"/>
    </source>
</evidence>
<evidence type="ECO:0000313" key="4">
    <source>
        <dbReference type="Proteomes" id="UP000054826"/>
    </source>
</evidence>
<sequence length="106" mass="12425">MNIDQKYESLILIKSSHKTEHYMLRKAATRKWLAHVRILQYCIVISVELRARSLLAIKCQPRTLKDPHKHIVTTTHEYISSCLTYTIFSVASSSRRLVLDFAYAFR</sequence>
<gene>
    <name evidence="1" type="ORF">T4B_3614</name>
    <name evidence="2" type="ORF">T4C_6209</name>
</gene>
<protein>
    <submittedName>
        <fullName evidence="2">Uncharacterized protein</fullName>
    </submittedName>
</protein>
<organism evidence="2 4">
    <name type="scientific">Trichinella pseudospiralis</name>
    <name type="common">Parasitic roundworm</name>
    <dbReference type="NCBI Taxonomy" id="6337"/>
    <lineage>
        <taxon>Eukaryota</taxon>
        <taxon>Metazoa</taxon>
        <taxon>Ecdysozoa</taxon>
        <taxon>Nematoda</taxon>
        <taxon>Enoplea</taxon>
        <taxon>Dorylaimia</taxon>
        <taxon>Trichinellida</taxon>
        <taxon>Trichinellidae</taxon>
        <taxon>Trichinella</taxon>
    </lineage>
</organism>
<name>A0A0V1JNR6_TRIPS</name>
<reference evidence="3 4" key="1">
    <citation type="submission" date="2015-01" db="EMBL/GenBank/DDBJ databases">
        <title>Evolution of Trichinella species and genotypes.</title>
        <authorList>
            <person name="Korhonen P.K."/>
            <person name="Edoardo P."/>
            <person name="Giuseppe L.R."/>
            <person name="Gasser R.B."/>
        </authorList>
    </citation>
    <scope>NUCLEOTIDE SEQUENCE [LARGE SCALE GENOMIC DNA]</scope>
    <source>
        <strain evidence="2">ISS176</strain>
        <strain evidence="1">ISS588</strain>
    </source>
</reference>
<dbReference type="AlphaFoldDB" id="A0A0V1JNR6"/>
<evidence type="ECO:0000313" key="3">
    <source>
        <dbReference type="Proteomes" id="UP000054805"/>
    </source>
</evidence>
<dbReference type="Proteomes" id="UP000054826">
    <property type="component" value="Unassembled WGS sequence"/>
</dbReference>
<keyword evidence="3" id="KW-1185">Reference proteome</keyword>
<accession>A0A0V1JNR6</accession>
<dbReference type="EMBL" id="JYDV01000070">
    <property type="protein sequence ID" value="KRZ36582.1"/>
    <property type="molecule type" value="Genomic_DNA"/>
</dbReference>
<comment type="caution">
    <text evidence="2">The sequence shown here is derived from an EMBL/GenBank/DDBJ whole genome shotgun (WGS) entry which is preliminary data.</text>
</comment>
<proteinExistence type="predicted"/>